<dbReference type="Proteomes" id="UP000280834">
    <property type="component" value="Unassembled WGS sequence"/>
</dbReference>
<accession>A0A0R3R7C9</accession>
<name>A0A0R3R7C9_9BILA</name>
<evidence type="ECO:0000313" key="1">
    <source>
        <dbReference type="EMBL" id="VDO47260.1"/>
    </source>
</evidence>
<keyword evidence="2" id="KW-1185">Reference proteome</keyword>
<dbReference type="EMBL" id="UZAG01020603">
    <property type="protein sequence ID" value="VDO47260.1"/>
    <property type="molecule type" value="Genomic_DNA"/>
</dbReference>
<dbReference type="AlphaFoldDB" id="A0A0R3R7C9"/>
<sequence>MMRWQGKIREGRAVVDCNWKEKSAICAVNLHLISASHHENLFTTLSERTWMLGTCHTNIPKRHSHAMRYTFAR</sequence>
<evidence type="ECO:0000313" key="2">
    <source>
        <dbReference type="Proteomes" id="UP000280834"/>
    </source>
</evidence>
<protein>
    <submittedName>
        <fullName evidence="1 3">Uncharacterized protein</fullName>
    </submittedName>
</protein>
<reference evidence="1 2" key="2">
    <citation type="submission" date="2018-11" db="EMBL/GenBank/DDBJ databases">
        <authorList>
            <consortium name="Pathogen Informatics"/>
        </authorList>
    </citation>
    <scope>NUCLEOTIDE SEQUENCE [LARGE SCALE GENOMIC DNA]</scope>
</reference>
<proteinExistence type="predicted"/>
<organism evidence="3">
    <name type="scientific">Brugia timori</name>
    <dbReference type="NCBI Taxonomy" id="42155"/>
    <lineage>
        <taxon>Eukaryota</taxon>
        <taxon>Metazoa</taxon>
        <taxon>Ecdysozoa</taxon>
        <taxon>Nematoda</taxon>
        <taxon>Chromadorea</taxon>
        <taxon>Rhabditida</taxon>
        <taxon>Spirurina</taxon>
        <taxon>Spiruromorpha</taxon>
        <taxon>Filarioidea</taxon>
        <taxon>Onchocercidae</taxon>
        <taxon>Brugia</taxon>
    </lineage>
</organism>
<reference evidence="3" key="1">
    <citation type="submission" date="2017-02" db="UniProtKB">
        <authorList>
            <consortium name="WormBaseParasite"/>
        </authorList>
    </citation>
    <scope>IDENTIFICATION</scope>
</reference>
<evidence type="ECO:0000313" key="3">
    <source>
        <dbReference type="WBParaSite" id="BTMF_0001592701-mRNA-1"/>
    </source>
</evidence>
<dbReference type="WBParaSite" id="BTMF_0001592701-mRNA-1">
    <property type="protein sequence ID" value="BTMF_0001592701-mRNA-1"/>
    <property type="gene ID" value="BTMF_0001592701"/>
</dbReference>
<gene>
    <name evidence="1" type="ORF">BTMF_LOCUS13915</name>
</gene>